<comment type="caution">
    <text evidence="2">The sequence shown here is derived from an EMBL/GenBank/DDBJ whole genome shotgun (WGS) entry which is preliminary data.</text>
</comment>
<accession>A0ABR0NJT8</accession>
<sequence length="142" mass="16611">MHLSLDADVQKLKAEKLRKGKRKVEEDLDNLKTDYKKLHMSMRTAELEKTLNRIENLKGKAGELEIALQNCELRIEFHESNNEQWKEQLHRSQDQVRERDYVMAEAVAQIREVADHLQTLAVQADVLSVTYELELDRGRELA</sequence>
<gene>
    <name evidence="2" type="ORF">PVK06_036535</name>
</gene>
<protein>
    <submittedName>
        <fullName evidence="2">Uncharacterized protein</fullName>
    </submittedName>
</protein>
<keyword evidence="1" id="KW-0175">Coiled coil</keyword>
<feature type="coiled-coil region" evidence="1">
    <location>
        <begin position="14"/>
        <end position="95"/>
    </location>
</feature>
<dbReference type="Proteomes" id="UP001358586">
    <property type="component" value="Chromosome 10"/>
</dbReference>
<keyword evidence="3" id="KW-1185">Reference proteome</keyword>
<name>A0ABR0NJT8_GOSAR</name>
<dbReference type="EMBL" id="JARKNE010000010">
    <property type="protein sequence ID" value="KAK5795277.1"/>
    <property type="molecule type" value="Genomic_DNA"/>
</dbReference>
<organism evidence="2 3">
    <name type="scientific">Gossypium arboreum</name>
    <name type="common">Tree cotton</name>
    <name type="synonym">Gossypium nanking</name>
    <dbReference type="NCBI Taxonomy" id="29729"/>
    <lineage>
        <taxon>Eukaryota</taxon>
        <taxon>Viridiplantae</taxon>
        <taxon>Streptophyta</taxon>
        <taxon>Embryophyta</taxon>
        <taxon>Tracheophyta</taxon>
        <taxon>Spermatophyta</taxon>
        <taxon>Magnoliopsida</taxon>
        <taxon>eudicotyledons</taxon>
        <taxon>Gunneridae</taxon>
        <taxon>Pentapetalae</taxon>
        <taxon>rosids</taxon>
        <taxon>malvids</taxon>
        <taxon>Malvales</taxon>
        <taxon>Malvaceae</taxon>
        <taxon>Malvoideae</taxon>
        <taxon>Gossypium</taxon>
    </lineage>
</organism>
<evidence type="ECO:0000256" key="1">
    <source>
        <dbReference type="SAM" id="Coils"/>
    </source>
</evidence>
<dbReference type="SUPFAM" id="SSF46579">
    <property type="entry name" value="Prefoldin"/>
    <property type="match status" value="1"/>
</dbReference>
<evidence type="ECO:0000313" key="2">
    <source>
        <dbReference type="EMBL" id="KAK5795277.1"/>
    </source>
</evidence>
<proteinExistence type="predicted"/>
<evidence type="ECO:0000313" key="3">
    <source>
        <dbReference type="Proteomes" id="UP001358586"/>
    </source>
</evidence>
<reference evidence="2 3" key="1">
    <citation type="submission" date="2023-03" db="EMBL/GenBank/DDBJ databases">
        <title>WGS of Gossypium arboreum.</title>
        <authorList>
            <person name="Yu D."/>
        </authorList>
    </citation>
    <scope>NUCLEOTIDE SEQUENCE [LARGE SCALE GENOMIC DNA]</scope>
    <source>
        <tissue evidence="2">Leaf</tissue>
    </source>
</reference>